<evidence type="ECO:0000313" key="1">
    <source>
        <dbReference type="EMBL" id="CAH2246984.1"/>
    </source>
</evidence>
<proteinExistence type="predicted"/>
<gene>
    <name evidence="1" type="ORF">PECUL_23A048656</name>
</gene>
<keyword evidence="2" id="KW-1185">Reference proteome</keyword>
<accession>A0AAD1VR17</accession>
<protein>
    <submittedName>
        <fullName evidence="1">Uncharacterized protein</fullName>
    </submittedName>
</protein>
<feature type="non-terminal residue" evidence="1">
    <location>
        <position position="127"/>
    </location>
</feature>
<dbReference type="EMBL" id="OW240913">
    <property type="protein sequence ID" value="CAH2246984.1"/>
    <property type="molecule type" value="Genomic_DNA"/>
</dbReference>
<evidence type="ECO:0000313" key="2">
    <source>
        <dbReference type="Proteomes" id="UP001295444"/>
    </source>
</evidence>
<sequence>SMALLQTATRSGGVGLPNIRQYYRAAILSSGVLLHAPPNTTQWADMERAQFCNQSLLEHLWTPKQIRPRRQALLPTTQLTIAMWDEFMGAKGYNNSFHPKSPISTLRAVVPDIPLQDWHSLTQLKDK</sequence>
<feature type="non-terminal residue" evidence="1">
    <location>
        <position position="1"/>
    </location>
</feature>
<name>A0AAD1VR17_PELCU</name>
<organism evidence="1 2">
    <name type="scientific">Pelobates cultripes</name>
    <name type="common">Western spadefoot toad</name>
    <dbReference type="NCBI Taxonomy" id="61616"/>
    <lineage>
        <taxon>Eukaryota</taxon>
        <taxon>Metazoa</taxon>
        <taxon>Chordata</taxon>
        <taxon>Craniata</taxon>
        <taxon>Vertebrata</taxon>
        <taxon>Euteleostomi</taxon>
        <taxon>Amphibia</taxon>
        <taxon>Batrachia</taxon>
        <taxon>Anura</taxon>
        <taxon>Pelobatoidea</taxon>
        <taxon>Pelobatidae</taxon>
        <taxon>Pelobates</taxon>
    </lineage>
</organism>
<reference evidence="1" key="1">
    <citation type="submission" date="2022-03" db="EMBL/GenBank/DDBJ databases">
        <authorList>
            <person name="Alioto T."/>
            <person name="Alioto T."/>
            <person name="Gomez Garrido J."/>
        </authorList>
    </citation>
    <scope>NUCLEOTIDE SEQUENCE</scope>
</reference>
<dbReference type="Proteomes" id="UP001295444">
    <property type="component" value="Chromosome 02"/>
</dbReference>
<dbReference type="AlphaFoldDB" id="A0AAD1VR17"/>